<evidence type="ECO:0000256" key="3">
    <source>
        <dbReference type="ARBA" id="ARBA00023163"/>
    </source>
</evidence>
<dbReference type="AlphaFoldDB" id="A0A7X0XE25"/>
<feature type="domain" description="HTH gntR-type" evidence="4">
    <location>
        <begin position="15"/>
        <end position="68"/>
    </location>
</feature>
<dbReference type="Proteomes" id="UP000533953">
    <property type="component" value="Unassembled WGS sequence"/>
</dbReference>
<dbReference type="GO" id="GO:0003677">
    <property type="term" value="F:DNA binding"/>
    <property type="evidence" value="ECO:0007669"/>
    <property type="project" value="UniProtKB-KW"/>
</dbReference>
<gene>
    <name evidence="5" type="ORF">HCI99_11625</name>
</gene>
<evidence type="ECO:0000313" key="6">
    <source>
        <dbReference type="Proteomes" id="UP000533953"/>
    </source>
</evidence>
<evidence type="ECO:0000259" key="4">
    <source>
        <dbReference type="Pfam" id="PF00392"/>
    </source>
</evidence>
<evidence type="ECO:0000256" key="2">
    <source>
        <dbReference type="ARBA" id="ARBA00023125"/>
    </source>
</evidence>
<keyword evidence="3" id="KW-0804">Transcription</keyword>
<evidence type="ECO:0000256" key="1">
    <source>
        <dbReference type="ARBA" id="ARBA00023015"/>
    </source>
</evidence>
<dbReference type="InterPro" id="IPR036388">
    <property type="entry name" value="WH-like_DNA-bd_sf"/>
</dbReference>
<dbReference type="EMBL" id="JAASTX010000014">
    <property type="protein sequence ID" value="MBC1492488.1"/>
    <property type="molecule type" value="Genomic_DNA"/>
</dbReference>
<protein>
    <submittedName>
        <fullName evidence="5">GntR family transcriptional regulator</fullName>
    </submittedName>
</protein>
<dbReference type="InterPro" id="IPR036390">
    <property type="entry name" value="WH_DNA-bd_sf"/>
</dbReference>
<organism evidence="5 6">
    <name type="scientific">Listeria booriae</name>
    <dbReference type="NCBI Taxonomy" id="1552123"/>
    <lineage>
        <taxon>Bacteria</taxon>
        <taxon>Bacillati</taxon>
        <taxon>Bacillota</taxon>
        <taxon>Bacilli</taxon>
        <taxon>Bacillales</taxon>
        <taxon>Listeriaceae</taxon>
        <taxon>Listeria</taxon>
    </lineage>
</organism>
<keyword evidence="1" id="KW-0805">Transcription regulation</keyword>
<dbReference type="SUPFAM" id="SSF46785">
    <property type="entry name" value="Winged helix' DNA-binding domain"/>
    <property type="match status" value="1"/>
</dbReference>
<comment type="caution">
    <text evidence="5">The sequence shown here is derived from an EMBL/GenBank/DDBJ whole genome shotgun (WGS) entry which is preliminary data.</text>
</comment>
<dbReference type="Pfam" id="PF00392">
    <property type="entry name" value="GntR"/>
    <property type="match status" value="1"/>
</dbReference>
<dbReference type="InterPro" id="IPR000524">
    <property type="entry name" value="Tscrpt_reg_HTH_GntR"/>
</dbReference>
<sequence length="221" mass="25170">MMIPNKIDKDDHRVADEIYALMKSDVLNGKYKIGQVIKVQSVAALFGVSGNIAEQALQLVCQRGLLTPVAEDAFVVKETHSQEFYYSGRFQVIFLNMEYIIQKLKSESIMIAREPLIAYVEAMRANIAQCHYAGYVAGCEGFYCELCNQAKMSILGETLRKMNHQLNELDDGFGKEFIWSFATPTLESVELLLTALEERNYDQAKEIVQQLHKHYISRLTD</sequence>
<keyword evidence="2" id="KW-0238">DNA-binding</keyword>
<accession>A0A7X0XE25</accession>
<reference evidence="5 6" key="1">
    <citation type="submission" date="2020-03" db="EMBL/GenBank/DDBJ databases">
        <title>Soil Listeria distribution.</title>
        <authorList>
            <person name="Liao J."/>
            <person name="Wiedmann M."/>
        </authorList>
    </citation>
    <scope>NUCLEOTIDE SEQUENCE [LARGE SCALE GENOMIC DNA]</scope>
    <source>
        <strain evidence="5 6">FSL L7-1547</strain>
    </source>
</reference>
<dbReference type="RefSeq" id="WP_185400920.1">
    <property type="nucleotide sequence ID" value="NZ_JAARRI010000028.1"/>
</dbReference>
<proteinExistence type="predicted"/>
<dbReference type="GO" id="GO:0003700">
    <property type="term" value="F:DNA-binding transcription factor activity"/>
    <property type="evidence" value="ECO:0007669"/>
    <property type="project" value="InterPro"/>
</dbReference>
<dbReference type="Gene3D" id="1.10.10.10">
    <property type="entry name" value="Winged helix-like DNA-binding domain superfamily/Winged helix DNA-binding domain"/>
    <property type="match status" value="1"/>
</dbReference>
<evidence type="ECO:0000313" key="5">
    <source>
        <dbReference type="EMBL" id="MBC1492488.1"/>
    </source>
</evidence>
<name>A0A7X0XE25_9LIST</name>